<dbReference type="PRINTS" id="PR00385">
    <property type="entry name" value="P450"/>
</dbReference>
<accession>A0A9N9TUM8</accession>
<dbReference type="Gene3D" id="1.10.630.10">
    <property type="entry name" value="Cytochrome P450"/>
    <property type="match status" value="1"/>
</dbReference>
<dbReference type="Proteomes" id="UP001153712">
    <property type="component" value="Chromosome 9"/>
</dbReference>
<dbReference type="InterPro" id="IPR017972">
    <property type="entry name" value="Cyt_P450_CS"/>
</dbReference>
<evidence type="ECO:0000256" key="2">
    <source>
        <dbReference type="ARBA" id="ARBA00010617"/>
    </source>
</evidence>
<dbReference type="InterPro" id="IPR036396">
    <property type="entry name" value="Cyt_P450_sf"/>
</dbReference>
<evidence type="ECO:0000256" key="5">
    <source>
        <dbReference type="ARBA" id="ARBA00023002"/>
    </source>
</evidence>
<evidence type="ECO:0000256" key="4">
    <source>
        <dbReference type="ARBA" id="ARBA00022723"/>
    </source>
</evidence>
<comment type="similarity">
    <text evidence="2 9">Belongs to the cytochrome P450 family.</text>
</comment>
<dbReference type="PRINTS" id="PR00463">
    <property type="entry name" value="EP450I"/>
</dbReference>
<evidence type="ECO:0000256" key="9">
    <source>
        <dbReference type="RuleBase" id="RU000461"/>
    </source>
</evidence>
<evidence type="ECO:0000256" key="8">
    <source>
        <dbReference type="PIRSR" id="PIRSR602401-1"/>
    </source>
</evidence>
<dbReference type="EMBL" id="OU900102">
    <property type="protein sequence ID" value="CAG9865509.1"/>
    <property type="molecule type" value="Genomic_DNA"/>
</dbReference>
<organism evidence="10 11">
    <name type="scientific">Phyllotreta striolata</name>
    <name type="common">Striped flea beetle</name>
    <name type="synonym">Crioceris striolata</name>
    <dbReference type="NCBI Taxonomy" id="444603"/>
    <lineage>
        <taxon>Eukaryota</taxon>
        <taxon>Metazoa</taxon>
        <taxon>Ecdysozoa</taxon>
        <taxon>Arthropoda</taxon>
        <taxon>Hexapoda</taxon>
        <taxon>Insecta</taxon>
        <taxon>Pterygota</taxon>
        <taxon>Neoptera</taxon>
        <taxon>Endopterygota</taxon>
        <taxon>Coleoptera</taxon>
        <taxon>Polyphaga</taxon>
        <taxon>Cucujiformia</taxon>
        <taxon>Chrysomeloidea</taxon>
        <taxon>Chrysomelidae</taxon>
        <taxon>Galerucinae</taxon>
        <taxon>Alticini</taxon>
        <taxon>Phyllotreta</taxon>
    </lineage>
</organism>
<evidence type="ECO:0000256" key="3">
    <source>
        <dbReference type="ARBA" id="ARBA00022617"/>
    </source>
</evidence>
<protein>
    <recommendedName>
        <fullName evidence="12">Cytochrome P450</fullName>
    </recommendedName>
</protein>
<evidence type="ECO:0000313" key="10">
    <source>
        <dbReference type="EMBL" id="CAG9865509.1"/>
    </source>
</evidence>
<keyword evidence="5 9" id="KW-0560">Oxidoreductase</keyword>
<dbReference type="InterPro" id="IPR001128">
    <property type="entry name" value="Cyt_P450"/>
</dbReference>
<evidence type="ECO:0000313" key="11">
    <source>
        <dbReference type="Proteomes" id="UP001153712"/>
    </source>
</evidence>
<evidence type="ECO:0008006" key="12">
    <source>
        <dbReference type="Google" id="ProtNLM"/>
    </source>
</evidence>
<dbReference type="SUPFAM" id="SSF48264">
    <property type="entry name" value="Cytochrome P450"/>
    <property type="match status" value="1"/>
</dbReference>
<dbReference type="InterPro" id="IPR002401">
    <property type="entry name" value="Cyt_P450_E_grp-I"/>
</dbReference>
<reference evidence="10" key="1">
    <citation type="submission" date="2022-01" db="EMBL/GenBank/DDBJ databases">
        <authorList>
            <person name="King R."/>
        </authorList>
    </citation>
    <scope>NUCLEOTIDE SEQUENCE</scope>
</reference>
<dbReference type="OrthoDB" id="3945418at2759"/>
<dbReference type="InterPro" id="IPR050479">
    <property type="entry name" value="CYP11_CYP27_families"/>
</dbReference>
<dbReference type="PROSITE" id="PS00086">
    <property type="entry name" value="CYTOCHROME_P450"/>
    <property type="match status" value="1"/>
</dbReference>
<name>A0A9N9TUM8_PHYSR</name>
<dbReference type="PANTHER" id="PTHR24279">
    <property type="entry name" value="CYTOCHROME P450"/>
    <property type="match status" value="1"/>
</dbReference>
<evidence type="ECO:0000256" key="6">
    <source>
        <dbReference type="ARBA" id="ARBA00023004"/>
    </source>
</evidence>
<dbReference type="CDD" id="cd11054">
    <property type="entry name" value="CYP24A1-like"/>
    <property type="match status" value="1"/>
</dbReference>
<keyword evidence="4 8" id="KW-0479">Metal-binding</keyword>
<dbReference type="GO" id="GO:0016705">
    <property type="term" value="F:oxidoreductase activity, acting on paired donors, with incorporation or reduction of molecular oxygen"/>
    <property type="evidence" value="ECO:0007669"/>
    <property type="project" value="InterPro"/>
</dbReference>
<dbReference type="GO" id="GO:0004497">
    <property type="term" value="F:monooxygenase activity"/>
    <property type="evidence" value="ECO:0007669"/>
    <property type="project" value="UniProtKB-KW"/>
</dbReference>
<dbReference type="GO" id="GO:0005506">
    <property type="term" value="F:iron ion binding"/>
    <property type="evidence" value="ECO:0007669"/>
    <property type="project" value="InterPro"/>
</dbReference>
<evidence type="ECO:0000256" key="1">
    <source>
        <dbReference type="ARBA" id="ARBA00001971"/>
    </source>
</evidence>
<dbReference type="PANTHER" id="PTHR24279:SF120">
    <property type="entry name" value="CYTOCHROME P450"/>
    <property type="match status" value="1"/>
</dbReference>
<dbReference type="GO" id="GO:0020037">
    <property type="term" value="F:heme binding"/>
    <property type="evidence" value="ECO:0007669"/>
    <property type="project" value="InterPro"/>
</dbReference>
<evidence type="ECO:0000256" key="7">
    <source>
        <dbReference type="ARBA" id="ARBA00023033"/>
    </source>
</evidence>
<feature type="binding site" description="axial binding residue" evidence="8">
    <location>
        <position position="409"/>
    </location>
    <ligand>
        <name>heme</name>
        <dbReference type="ChEBI" id="CHEBI:30413"/>
    </ligand>
    <ligandPart>
        <name>Fe</name>
        <dbReference type="ChEBI" id="CHEBI:18248"/>
    </ligandPart>
</feature>
<gene>
    <name evidence="10" type="ORF">PHYEVI_LOCUS11741</name>
</gene>
<keyword evidence="7 9" id="KW-0503">Monooxygenase</keyword>
<sequence>MYNMYRLVCRRSSTFGFGDVPASRRLPLLGDALPLLLAGGPAALHRYMDARHRRLGPIFRHAVGPVEAVFIADPDQMRLVFAKEGKHPQHIKPESWLVYNEKHNYTRGLFFMDGEEWLHHRKTMNTILLKGDLSWLERSCDESTTAFTDRIRLQADREFPDIESELYKWSLDVILSILVGAGSYTRCSRSVNESIKRLSSIVHTIFETTCKLQLIPAKLAMKYNIKRWRNFEESVTESLRLANELLEAIREYQTDDGLLHKMNQANIDRANSIRIIVDLILSAGDTTAYTMAWLLYSIAKHRNVQNELRESLELDPQTPYLRNCLRETLRLHPVAPFLTRILPEELILCGYRIPAGTLLVMSIYTSGRDPEYFPEPLEFDPKRWCRSTAGGRSSSRLASLPFGIGARSCIGRRIAETQLQMTLAKIVRNFDVSILNADRIEDVLMMVSKPSVPPRLVFNKL</sequence>
<dbReference type="Pfam" id="PF00067">
    <property type="entry name" value="p450"/>
    <property type="match status" value="1"/>
</dbReference>
<keyword evidence="3 8" id="KW-0349">Heme</keyword>
<comment type="cofactor">
    <cofactor evidence="1 8">
        <name>heme</name>
        <dbReference type="ChEBI" id="CHEBI:30413"/>
    </cofactor>
</comment>
<keyword evidence="6 8" id="KW-0408">Iron</keyword>
<dbReference type="AlphaFoldDB" id="A0A9N9TUM8"/>
<keyword evidence="11" id="KW-1185">Reference proteome</keyword>
<proteinExistence type="inferred from homology"/>